<dbReference type="Proteomes" id="UP000269721">
    <property type="component" value="Unassembled WGS sequence"/>
</dbReference>
<feature type="region of interest" description="Disordered" evidence="1">
    <location>
        <begin position="1"/>
        <end position="94"/>
    </location>
</feature>
<evidence type="ECO:0000313" key="3">
    <source>
        <dbReference type="Proteomes" id="UP000269721"/>
    </source>
</evidence>
<dbReference type="AlphaFoldDB" id="A0A4P9VUU1"/>
<name>A0A4P9VUU1_9FUNG</name>
<feature type="region of interest" description="Disordered" evidence="1">
    <location>
        <begin position="184"/>
        <end position="226"/>
    </location>
</feature>
<feature type="non-terminal residue" evidence="2">
    <location>
        <position position="580"/>
    </location>
</feature>
<evidence type="ECO:0000256" key="1">
    <source>
        <dbReference type="SAM" id="MobiDB-lite"/>
    </source>
</evidence>
<sequence>MTTPSRPATAAAGISVREEIARRNAAMSKSEGAEKDSPGPIRSKTSIRAPPPTTTAAATPHDTSRWRKPTLKIQPSAPSSHTAAPPRSANSPLYGAQMSPRAAFVPGSSVAAVQKTGSLSAGIFNADPEAARKMLQTALRYQREFEDATAVKANVETIAPPMWTQLKAAIMMLDAEHRIERKRRMEQDEKWRRLRDAQTFSPTSQTPPTPSTSTAPSSTPPPQQLPAEDQIRKIKQDRPKVDLLYLERWRGVLNDVRANFELKIAFVARARAQLGRDMVGAGDACWEQLETSLGTTTALFERAPPTSSRSPSSIPPPSSEGSSPISSQTSTPLSSSPPALRHLGPDTRHALAASPTRHDPPILWLPADTAEASSSQSDGARVQDPPESAAADVALESVESSVEELAMSARSAKGLDLCISEDMSSGMAGAFPNEHHISVHVPSLRLTSPPVYIDVDVLIADGEEGDESSSLLLPPVDDALNADGDDGDDSSLLSPPVDRVATLSVKSVAGADLAILPTAGLEADAEVRTGLESANDAESAGVLAIPPVEADEEPVAASLPPENTDPTPPAATTSPNPSPY</sequence>
<reference evidence="3" key="1">
    <citation type="journal article" date="2018" name="Nat. Microbiol.">
        <title>Leveraging single-cell genomics to expand the fungal tree of life.</title>
        <authorList>
            <person name="Ahrendt S.R."/>
            <person name="Quandt C.A."/>
            <person name="Ciobanu D."/>
            <person name="Clum A."/>
            <person name="Salamov A."/>
            <person name="Andreopoulos B."/>
            <person name="Cheng J.F."/>
            <person name="Woyke T."/>
            <person name="Pelin A."/>
            <person name="Henrissat B."/>
            <person name="Reynolds N.K."/>
            <person name="Benny G.L."/>
            <person name="Smith M.E."/>
            <person name="James T.Y."/>
            <person name="Grigoriev I.V."/>
        </authorList>
    </citation>
    <scope>NUCLEOTIDE SEQUENCE [LARGE SCALE GENOMIC DNA]</scope>
</reference>
<keyword evidence="3" id="KW-1185">Reference proteome</keyword>
<dbReference type="EMBL" id="ML001313">
    <property type="protein sequence ID" value="RKO83371.1"/>
    <property type="molecule type" value="Genomic_DNA"/>
</dbReference>
<feature type="region of interest" description="Disordered" evidence="1">
    <location>
        <begin position="369"/>
        <end position="389"/>
    </location>
</feature>
<proteinExistence type="predicted"/>
<protein>
    <submittedName>
        <fullName evidence="2">Uncharacterized protein</fullName>
    </submittedName>
</protein>
<feature type="region of interest" description="Disordered" evidence="1">
    <location>
        <begin position="530"/>
        <end position="580"/>
    </location>
</feature>
<accession>A0A4P9VUU1</accession>
<feature type="compositionally biased region" description="Low complexity" evidence="1">
    <location>
        <begin position="560"/>
        <end position="580"/>
    </location>
</feature>
<gene>
    <name evidence="2" type="ORF">BDK51DRAFT_46240</name>
</gene>
<organism evidence="2 3">
    <name type="scientific">Blyttiomyces helicus</name>
    <dbReference type="NCBI Taxonomy" id="388810"/>
    <lineage>
        <taxon>Eukaryota</taxon>
        <taxon>Fungi</taxon>
        <taxon>Fungi incertae sedis</taxon>
        <taxon>Chytridiomycota</taxon>
        <taxon>Chytridiomycota incertae sedis</taxon>
        <taxon>Chytridiomycetes</taxon>
        <taxon>Chytridiomycetes incertae sedis</taxon>
        <taxon>Blyttiomyces</taxon>
    </lineage>
</organism>
<feature type="region of interest" description="Disordered" evidence="1">
    <location>
        <begin position="465"/>
        <end position="495"/>
    </location>
</feature>
<feature type="region of interest" description="Disordered" evidence="1">
    <location>
        <begin position="301"/>
        <end position="345"/>
    </location>
</feature>
<evidence type="ECO:0000313" key="2">
    <source>
        <dbReference type="EMBL" id="RKO83371.1"/>
    </source>
</evidence>
<feature type="compositionally biased region" description="Basic and acidic residues" evidence="1">
    <location>
        <begin position="184"/>
        <end position="196"/>
    </location>
</feature>
<feature type="compositionally biased region" description="Low complexity" evidence="1">
    <location>
        <begin position="319"/>
        <end position="338"/>
    </location>
</feature>
<feature type="compositionally biased region" description="Low complexity" evidence="1">
    <location>
        <begin position="75"/>
        <end position="89"/>
    </location>
</feature>